<keyword evidence="3" id="KW-0520">NAD</keyword>
<proteinExistence type="inferred from homology"/>
<comment type="similarity">
    <text evidence="1">Belongs to the iron-containing alcohol dehydrogenase family.</text>
</comment>
<evidence type="ECO:0000313" key="6">
    <source>
        <dbReference type="EMBL" id="EST10970.1"/>
    </source>
</evidence>
<dbReference type="GO" id="GO:0046872">
    <property type="term" value="F:metal ion binding"/>
    <property type="evidence" value="ECO:0007669"/>
    <property type="project" value="InterPro"/>
</dbReference>
<dbReference type="STRING" id="1395513.P343_14235"/>
<dbReference type="Proteomes" id="UP000018296">
    <property type="component" value="Unassembled WGS sequence"/>
</dbReference>
<reference evidence="6 7" key="1">
    <citation type="journal article" date="2013" name="Genome Announc.">
        <title>Genome Sequence of Sporolactobacillus laevolacticus DSM442, an Efficient Polymer-Grade D-Lactate Producer from Agricultural Waste Cottonseed as a Nitrogen Source.</title>
        <authorList>
            <person name="Wang H."/>
            <person name="Wang L."/>
            <person name="Ju J."/>
            <person name="Yu B."/>
            <person name="Ma Y."/>
        </authorList>
    </citation>
    <scope>NUCLEOTIDE SEQUENCE [LARGE SCALE GENOMIC DNA]</scope>
    <source>
        <strain evidence="6 7">DSM 442</strain>
    </source>
</reference>
<feature type="domain" description="Alcohol dehydrogenase iron-type/glycerol dehydrogenase GldA" evidence="4">
    <location>
        <begin position="12"/>
        <end position="176"/>
    </location>
</feature>
<evidence type="ECO:0000256" key="2">
    <source>
        <dbReference type="ARBA" id="ARBA00023002"/>
    </source>
</evidence>
<protein>
    <submittedName>
        <fullName evidence="6">Alcohol dehydrogenase</fullName>
    </submittedName>
</protein>
<organism evidence="6 7">
    <name type="scientific">Sporolactobacillus laevolacticus DSM 442</name>
    <dbReference type="NCBI Taxonomy" id="1395513"/>
    <lineage>
        <taxon>Bacteria</taxon>
        <taxon>Bacillati</taxon>
        <taxon>Bacillota</taxon>
        <taxon>Bacilli</taxon>
        <taxon>Bacillales</taxon>
        <taxon>Sporolactobacillaceae</taxon>
        <taxon>Sporolactobacillus</taxon>
    </lineage>
</organism>
<dbReference type="FunFam" id="3.40.50.1970:FF:000003">
    <property type="entry name" value="Alcohol dehydrogenase, iron-containing"/>
    <property type="match status" value="1"/>
</dbReference>
<dbReference type="InterPro" id="IPR001670">
    <property type="entry name" value="ADH_Fe/GldA"/>
</dbReference>
<dbReference type="CDD" id="cd08196">
    <property type="entry name" value="Fe-ADH-like"/>
    <property type="match status" value="1"/>
</dbReference>
<dbReference type="RefSeq" id="WP_023511078.1">
    <property type="nucleotide sequence ID" value="NZ_AWTC01000015.1"/>
</dbReference>
<dbReference type="InterPro" id="IPR039697">
    <property type="entry name" value="Alcohol_dehydrogenase_Fe"/>
</dbReference>
<dbReference type="Pfam" id="PF00465">
    <property type="entry name" value="Fe-ADH"/>
    <property type="match status" value="1"/>
</dbReference>
<evidence type="ECO:0000259" key="4">
    <source>
        <dbReference type="Pfam" id="PF00465"/>
    </source>
</evidence>
<sequence length="385" mass="41765">MEQFFYKQPVPIDFGYGKLRRLPEIMKQMNVNRGLLISAPSMVRAGIAQEVVEQSEGRIIGIFSDIQPNPTVANTDACAALLRDNACEFAIALGGGSVMDCAKAACFVAGTPYSASVFLSGERQIDKPGIPLIAVPTTSGTASEVTTASVLTDTDRDVKALLASDYLYPVYALVDPELTMSCPAQVTAASGLDVLAHSLEAFYGKKHQPLTDLAAERAASLVFRYLLIAYQEPDNKEARSKMSEASVTAGLAFNLTQTAAAHACSYPLTQDYGIPHGEACAFTLPSFWRINSTEGPEAERLQAFSKRLGFNDAFALADRIDQMKRVMQLRSTLEEAGIHADELDQLVSKSFAPNMNNNPVKITEERLKAIYHDLSADAKHSELQS</sequence>
<dbReference type="Gene3D" id="3.40.50.1970">
    <property type="match status" value="1"/>
</dbReference>
<name>V6IV58_9BACL</name>
<evidence type="ECO:0000313" key="7">
    <source>
        <dbReference type="Proteomes" id="UP000018296"/>
    </source>
</evidence>
<keyword evidence="2" id="KW-0560">Oxidoreductase</keyword>
<accession>V6IV58</accession>
<keyword evidence="7" id="KW-1185">Reference proteome</keyword>
<dbReference type="InterPro" id="IPR018211">
    <property type="entry name" value="ADH_Fe_CS"/>
</dbReference>
<dbReference type="InterPro" id="IPR056798">
    <property type="entry name" value="ADH_Fe_C"/>
</dbReference>
<feature type="domain" description="Fe-containing alcohol dehydrogenase-like C-terminal" evidence="5">
    <location>
        <begin position="187"/>
        <end position="373"/>
    </location>
</feature>
<evidence type="ECO:0000256" key="3">
    <source>
        <dbReference type="ARBA" id="ARBA00023027"/>
    </source>
</evidence>
<dbReference type="AlphaFoldDB" id="V6IV58"/>
<dbReference type="Pfam" id="PF25137">
    <property type="entry name" value="ADH_Fe_C"/>
    <property type="match status" value="1"/>
</dbReference>
<dbReference type="OrthoDB" id="9815791at2"/>
<comment type="caution">
    <text evidence="6">The sequence shown here is derived from an EMBL/GenBank/DDBJ whole genome shotgun (WGS) entry which is preliminary data.</text>
</comment>
<gene>
    <name evidence="6" type="ORF">P343_14235</name>
</gene>
<dbReference type="GO" id="GO:0004022">
    <property type="term" value="F:alcohol dehydrogenase (NAD+) activity"/>
    <property type="evidence" value="ECO:0007669"/>
    <property type="project" value="TreeGrafter"/>
</dbReference>
<dbReference type="Gene3D" id="1.20.1090.10">
    <property type="entry name" value="Dehydroquinate synthase-like - alpha domain"/>
    <property type="match status" value="1"/>
</dbReference>
<dbReference type="PANTHER" id="PTHR11496:SF102">
    <property type="entry name" value="ALCOHOL DEHYDROGENASE 4"/>
    <property type="match status" value="1"/>
</dbReference>
<evidence type="ECO:0000256" key="1">
    <source>
        <dbReference type="ARBA" id="ARBA00007358"/>
    </source>
</evidence>
<evidence type="ECO:0000259" key="5">
    <source>
        <dbReference type="Pfam" id="PF25137"/>
    </source>
</evidence>
<dbReference type="eggNOG" id="COG1454">
    <property type="taxonomic scope" value="Bacteria"/>
</dbReference>
<dbReference type="EMBL" id="AWTC01000015">
    <property type="protein sequence ID" value="EST10970.1"/>
    <property type="molecule type" value="Genomic_DNA"/>
</dbReference>
<dbReference type="SUPFAM" id="SSF56796">
    <property type="entry name" value="Dehydroquinate synthase-like"/>
    <property type="match status" value="1"/>
</dbReference>
<dbReference type="PANTHER" id="PTHR11496">
    <property type="entry name" value="ALCOHOL DEHYDROGENASE"/>
    <property type="match status" value="1"/>
</dbReference>
<dbReference type="PROSITE" id="PS00913">
    <property type="entry name" value="ADH_IRON_1"/>
    <property type="match status" value="1"/>
</dbReference>
<dbReference type="PATRIC" id="fig|1395513.3.peg.2887"/>